<gene>
    <name evidence="12" type="primary">LOC109480743</name>
</gene>
<dbReference type="KEGG" id="bbel:109480743"/>
<dbReference type="Gene3D" id="3.40.50.300">
    <property type="entry name" value="P-loop containing nucleotide triphosphate hydrolases"/>
    <property type="match status" value="1"/>
</dbReference>
<dbReference type="PANTHER" id="PTHR43442">
    <property type="entry name" value="GLUCONOKINASE-RELATED"/>
    <property type="match status" value="1"/>
</dbReference>
<proteinExistence type="inferred from homology"/>
<evidence type="ECO:0000256" key="3">
    <source>
        <dbReference type="ARBA" id="ARBA00012054"/>
    </source>
</evidence>
<keyword evidence="11" id="KW-1185">Reference proteome</keyword>
<evidence type="ECO:0000256" key="8">
    <source>
        <dbReference type="ARBA" id="ARBA00029835"/>
    </source>
</evidence>
<dbReference type="GeneID" id="109480743"/>
<keyword evidence="5" id="KW-0547">Nucleotide-binding</keyword>
<dbReference type="AlphaFoldDB" id="A0A6P4ZB49"/>
<dbReference type="Pfam" id="PF01202">
    <property type="entry name" value="SKI"/>
    <property type="match status" value="1"/>
</dbReference>
<dbReference type="PANTHER" id="PTHR43442:SF3">
    <property type="entry name" value="GLUCONOKINASE-RELATED"/>
    <property type="match status" value="1"/>
</dbReference>
<comment type="catalytic activity">
    <reaction evidence="9">
        <text>D-gluconate + ATP = 6-phospho-D-gluconate + ADP + H(+)</text>
        <dbReference type="Rhea" id="RHEA:19433"/>
        <dbReference type="ChEBI" id="CHEBI:15378"/>
        <dbReference type="ChEBI" id="CHEBI:18391"/>
        <dbReference type="ChEBI" id="CHEBI:30616"/>
        <dbReference type="ChEBI" id="CHEBI:58759"/>
        <dbReference type="ChEBI" id="CHEBI:456216"/>
        <dbReference type="EC" id="2.7.1.12"/>
    </reaction>
</comment>
<dbReference type="InterPro" id="IPR006001">
    <property type="entry name" value="Therm_gnt_kin"/>
</dbReference>
<reference evidence="12" key="1">
    <citation type="submission" date="2025-08" db="UniProtKB">
        <authorList>
            <consortium name="RefSeq"/>
        </authorList>
    </citation>
    <scope>IDENTIFICATION</scope>
    <source>
        <tissue evidence="12">Gonad</tissue>
    </source>
</reference>
<dbReference type="RefSeq" id="XP_019638580.1">
    <property type="nucleotide sequence ID" value="XM_019783021.1"/>
</dbReference>
<dbReference type="GO" id="GO:0005975">
    <property type="term" value="P:carbohydrate metabolic process"/>
    <property type="evidence" value="ECO:0007669"/>
    <property type="project" value="InterPro"/>
</dbReference>
<evidence type="ECO:0000313" key="12">
    <source>
        <dbReference type="RefSeq" id="XP_019638580.1"/>
    </source>
</evidence>
<dbReference type="GO" id="GO:0046316">
    <property type="term" value="F:gluconokinase activity"/>
    <property type="evidence" value="ECO:0007669"/>
    <property type="project" value="UniProtKB-EC"/>
</dbReference>
<dbReference type="SUPFAM" id="SSF52540">
    <property type="entry name" value="P-loop containing nucleoside triphosphate hydrolases"/>
    <property type="match status" value="1"/>
</dbReference>
<dbReference type="CDD" id="cd02021">
    <property type="entry name" value="GntK"/>
    <property type="match status" value="1"/>
</dbReference>
<comment type="similarity">
    <text evidence="2">Belongs to the gluconokinase GntK/GntV family.</text>
</comment>
<evidence type="ECO:0000313" key="11">
    <source>
        <dbReference type="Proteomes" id="UP000515135"/>
    </source>
</evidence>
<dbReference type="Proteomes" id="UP000515135">
    <property type="component" value="Unplaced"/>
</dbReference>
<dbReference type="OrthoDB" id="275177at2759"/>
<evidence type="ECO:0000256" key="6">
    <source>
        <dbReference type="ARBA" id="ARBA00022777"/>
    </source>
</evidence>
<sequence>MVTSRIIPACSRRVGKPGSGMTSHQLLACDEQLLAAMIVVLMGVCGCGKTSVGQALAEKLSWEFADADLFHPDVNKQKMSAGVPLTDEDRYPWLRKLHSVIYSWISEGRSGVLACSALKRSYRQVLVTGKFPKDIPTSSNASQHIPEHPDYCTRPGDVLFIYLRGSKEVIRGRLESRTGHFMPVGLLDSQFLTLEEPDESENSVSVSIAQPLMAVVMDIYQVIVGLS</sequence>
<evidence type="ECO:0000256" key="10">
    <source>
        <dbReference type="ARBA" id="ARBA00067578"/>
    </source>
</evidence>
<evidence type="ECO:0000256" key="7">
    <source>
        <dbReference type="ARBA" id="ARBA00022840"/>
    </source>
</evidence>
<evidence type="ECO:0000256" key="4">
    <source>
        <dbReference type="ARBA" id="ARBA00022679"/>
    </source>
</evidence>
<evidence type="ECO:0000256" key="1">
    <source>
        <dbReference type="ARBA" id="ARBA00004875"/>
    </source>
</evidence>
<evidence type="ECO:0000256" key="5">
    <source>
        <dbReference type="ARBA" id="ARBA00022741"/>
    </source>
</evidence>
<dbReference type="GO" id="GO:0005737">
    <property type="term" value="C:cytoplasm"/>
    <property type="evidence" value="ECO:0007669"/>
    <property type="project" value="TreeGrafter"/>
</dbReference>
<name>A0A6P4ZB49_BRABE</name>
<dbReference type="FunFam" id="3.40.50.300:FF:000522">
    <property type="entry name" value="Gluconokinase"/>
    <property type="match status" value="1"/>
</dbReference>
<protein>
    <recommendedName>
        <fullName evidence="10">Probable gluconokinase</fullName>
        <ecNumber evidence="3">2.7.1.12</ecNumber>
    </recommendedName>
    <alternativeName>
        <fullName evidence="8">Gluconate kinase</fullName>
    </alternativeName>
</protein>
<dbReference type="InterPro" id="IPR027417">
    <property type="entry name" value="P-loop_NTPase"/>
</dbReference>
<accession>A0A6P4ZB49</accession>
<organism evidence="11 12">
    <name type="scientific">Branchiostoma belcheri</name>
    <name type="common">Amphioxus</name>
    <dbReference type="NCBI Taxonomy" id="7741"/>
    <lineage>
        <taxon>Eukaryota</taxon>
        <taxon>Metazoa</taxon>
        <taxon>Chordata</taxon>
        <taxon>Cephalochordata</taxon>
        <taxon>Leptocardii</taxon>
        <taxon>Amphioxiformes</taxon>
        <taxon>Branchiostomatidae</taxon>
        <taxon>Branchiostoma</taxon>
    </lineage>
</organism>
<evidence type="ECO:0000256" key="9">
    <source>
        <dbReference type="ARBA" id="ARBA00048090"/>
    </source>
</evidence>
<keyword evidence="4" id="KW-0808">Transferase</keyword>
<keyword evidence="7" id="KW-0067">ATP-binding</keyword>
<dbReference type="GO" id="GO:0005524">
    <property type="term" value="F:ATP binding"/>
    <property type="evidence" value="ECO:0007669"/>
    <property type="project" value="UniProtKB-KW"/>
</dbReference>
<evidence type="ECO:0000256" key="2">
    <source>
        <dbReference type="ARBA" id="ARBA00008420"/>
    </source>
</evidence>
<keyword evidence="6" id="KW-0418">Kinase</keyword>
<dbReference type="EC" id="2.7.1.12" evidence="3"/>
<dbReference type="UniPathway" id="UPA00792"/>
<comment type="pathway">
    <text evidence="1">Carbohydrate acid metabolism; D-gluconate degradation.</text>
</comment>
<dbReference type="InterPro" id="IPR031322">
    <property type="entry name" value="Shikimate/glucono_kinase"/>
</dbReference>